<dbReference type="Pfam" id="PF03413">
    <property type="entry name" value="PepSY"/>
    <property type="match status" value="1"/>
</dbReference>
<dbReference type="AlphaFoldDB" id="A0A926E6G9"/>
<dbReference type="EMBL" id="JACRTA010000001">
    <property type="protein sequence ID" value="MBC8568063.1"/>
    <property type="molecule type" value="Genomic_DNA"/>
</dbReference>
<organism evidence="3 4">
    <name type="scientific">Lentihominibacter hominis</name>
    <dbReference type="NCBI Taxonomy" id="2763645"/>
    <lineage>
        <taxon>Bacteria</taxon>
        <taxon>Bacillati</taxon>
        <taxon>Bacillota</taxon>
        <taxon>Clostridia</taxon>
        <taxon>Peptostreptococcales</taxon>
        <taxon>Anaerovoracaceae</taxon>
        <taxon>Lentihominibacter</taxon>
    </lineage>
</organism>
<evidence type="ECO:0000259" key="2">
    <source>
        <dbReference type="Pfam" id="PF03413"/>
    </source>
</evidence>
<evidence type="ECO:0000256" key="1">
    <source>
        <dbReference type="SAM" id="MobiDB-lite"/>
    </source>
</evidence>
<feature type="domain" description="PepSY" evidence="2">
    <location>
        <begin position="55"/>
        <end position="116"/>
    </location>
</feature>
<evidence type="ECO:0000313" key="3">
    <source>
        <dbReference type="EMBL" id="MBC8568063.1"/>
    </source>
</evidence>
<gene>
    <name evidence="3" type="ORF">H8692_04685</name>
</gene>
<protein>
    <submittedName>
        <fullName evidence="3">PepSY domain-containing protein</fullName>
    </submittedName>
</protein>
<evidence type="ECO:0000313" key="4">
    <source>
        <dbReference type="Proteomes" id="UP000610862"/>
    </source>
</evidence>
<dbReference type="Gene3D" id="3.10.450.40">
    <property type="match status" value="1"/>
</dbReference>
<proteinExistence type="predicted"/>
<accession>A0A926E6G9</accession>
<feature type="region of interest" description="Disordered" evidence="1">
    <location>
        <begin position="20"/>
        <end position="41"/>
    </location>
</feature>
<reference evidence="3" key="1">
    <citation type="submission" date="2020-08" db="EMBL/GenBank/DDBJ databases">
        <title>Genome public.</title>
        <authorList>
            <person name="Liu C."/>
            <person name="Sun Q."/>
        </authorList>
    </citation>
    <scope>NUCLEOTIDE SEQUENCE</scope>
    <source>
        <strain evidence="3">NSJ-24</strain>
    </source>
</reference>
<dbReference type="InterPro" id="IPR025711">
    <property type="entry name" value="PepSY"/>
</dbReference>
<sequence length="119" mass="13354">MISAAVILSLLLFTACSHDTEHRSSASSEEKKLYSDHHDKDGDDLHYLQSSADDIGMDEAIDIAVSKVPGASSSDVTEIERDYDNGRIEYEGELWYNGYEYEFEIDAATGNILKWEIDN</sequence>
<dbReference type="Proteomes" id="UP000610862">
    <property type="component" value="Unassembled WGS sequence"/>
</dbReference>
<keyword evidence="4" id="KW-1185">Reference proteome</keyword>
<comment type="caution">
    <text evidence="3">The sequence shown here is derived from an EMBL/GenBank/DDBJ whole genome shotgun (WGS) entry which is preliminary data.</text>
</comment>
<name>A0A926E6G9_9FIRM</name>